<sequence>MVRPFTRDRVLLESSLRREGIEGLSADNNDRPDDEKSKGRRPAKNRGAATDDVGKALRSAYDEALREDVPDDFLDLLGKLS</sequence>
<organism evidence="3 4">
    <name type="scientific">Sphingomonas humi</name>
    <dbReference type="NCBI Taxonomy" id="335630"/>
    <lineage>
        <taxon>Bacteria</taxon>
        <taxon>Pseudomonadati</taxon>
        <taxon>Pseudomonadota</taxon>
        <taxon>Alphaproteobacteria</taxon>
        <taxon>Sphingomonadales</taxon>
        <taxon>Sphingomonadaceae</taxon>
        <taxon>Sphingomonas</taxon>
    </lineage>
</organism>
<accession>A0ABP7RS38</accession>
<dbReference type="Proteomes" id="UP001501310">
    <property type="component" value="Unassembled WGS sequence"/>
</dbReference>
<protein>
    <recommendedName>
        <fullName evidence="2">Anti-sigma factor NepR domain-containing protein</fullName>
    </recommendedName>
</protein>
<evidence type="ECO:0000313" key="4">
    <source>
        <dbReference type="Proteomes" id="UP001501310"/>
    </source>
</evidence>
<gene>
    <name evidence="3" type="ORF">GCM10022211_10470</name>
</gene>
<keyword evidence="4" id="KW-1185">Reference proteome</keyword>
<reference evidence="4" key="1">
    <citation type="journal article" date="2019" name="Int. J. Syst. Evol. Microbiol.">
        <title>The Global Catalogue of Microorganisms (GCM) 10K type strain sequencing project: providing services to taxonomists for standard genome sequencing and annotation.</title>
        <authorList>
            <consortium name="The Broad Institute Genomics Platform"/>
            <consortium name="The Broad Institute Genome Sequencing Center for Infectious Disease"/>
            <person name="Wu L."/>
            <person name="Ma J."/>
        </authorList>
    </citation>
    <scope>NUCLEOTIDE SEQUENCE [LARGE SCALE GENOMIC DNA]</scope>
    <source>
        <strain evidence="4">JCM 16603</strain>
    </source>
</reference>
<evidence type="ECO:0000259" key="2">
    <source>
        <dbReference type="Pfam" id="PF18557"/>
    </source>
</evidence>
<dbReference type="Pfam" id="PF18557">
    <property type="entry name" value="NepR"/>
    <property type="match status" value="1"/>
</dbReference>
<comment type="caution">
    <text evidence="3">The sequence shown here is derived from an EMBL/GenBank/DDBJ whole genome shotgun (WGS) entry which is preliminary data.</text>
</comment>
<feature type="compositionally biased region" description="Basic and acidic residues" evidence="1">
    <location>
        <begin position="28"/>
        <end position="37"/>
    </location>
</feature>
<feature type="region of interest" description="Disordered" evidence="1">
    <location>
        <begin position="21"/>
        <end position="52"/>
    </location>
</feature>
<dbReference type="InterPro" id="IPR041649">
    <property type="entry name" value="NepR"/>
</dbReference>
<dbReference type="EMBL" id="BAAAZD010000001">
    <property type="protein sequence ID" value="GAA4001462.1"/>
    <property type="molecule type" value="Genomic_DNA"/>
</dbReference>
<proteinExistence type="predicted"/>
<evidence type="ECO:0000256" key="1">
    <source>
        <dbReference type="SAM" id="MobiDB-lite"/>
    </source>
</evidence>
<feature type="domain" description="Anti-sigma factor NepR" evidence="2">
    <location>
        <begin position="52"/>
        <end position="80"/>
    </location>
</feature>
<evidence type="ECO:0000313" key="3">
    <source>
        <dbReference type="EMBL" id="GAA4001462.1"/>
    </source>
</evidence>
<name>A0ABP7RS38_9SPHN</name>